<accession>A0ACC0E493</accession>
<sequence>MQTHLIKPISVLLLTTATSLLIITTAINSIPFLRLPTSLELIKNQINHLRLYSSSSTSNSVHLTIVLSIIFISKQAFSIPGTALLNILIGAIYPTWFSTPLTCLLTAIGSTGAYLIAKTARPIIIILIPRPLQLIQRAIDPFRIKGTTNQFKTAELSSYLLIARFLPIVPYAALNLTCGVLELPLLPFFWTLSVGSLPYNLLTTQLGDILRRASESSDHNVGLNEIWSTTLILKLISLSLLAILPILFKEPLRNLIQHLTTSTTTTSSSKEWISDQGGRRNTIDSVSESEDLENRLLILDHPSSYHHLHQQPHLIESSASSTDYEEYDLSSNTSDSSSTDELVIQFNPTPRSSSSSSIISKSTSPTLLSSTKLNGLKIIDHHHHLSIVQAPPPSRKLATLNPSPSLNNNNNINCSTFV</sequence>
<name>A0ACC0E493_9BASI</name>
<gene>
    <name evidence="1" type="ORF">MJO28_010172</name>
</gene>
<reference evidence="1 2" key="3">
    <citation type="journal article" date="2022" name="Microbiol. Spectr.">
        <title>Folding features and dynamics of 3D genome architecture in plant fungal pathogens.</title>
        <authorList>
            <person name="Xia C."/>
        </authorList>
    </citation>
    <scope>NUCLEOTIDE SEQUENCE [LARGE SCALE GENOMIC DNA]</scope>
    <source>
        <strain evidence="1 2">93-210</strain>
    </source>
</reference>
<dbReference type="EMBL" id="CM045874">
    <property type="protein sequence ID" value="KAI7944477.1"/>
    <property type="molecule type" value="Genomic_DNA"/>
</dbReference>
<keyword evidence="2" id="KW-1185">Reference proteome</keyword>
<protein>
    <submittedName>
        <fullName evidence="1">Uncharacterized protein</fullName>
    </submittedName>
</protein>
<comment type="caution">
    <text evidence="1">The sequence shown here is derived from an EMBL/GenBank/DDBJ whole genome shotgun (WGS) entry which is preliminary data.</text>
</comment>
<reference evidence="2" key="2">
    <citation type="journal article" date="2018" name="Mol. Plant Microbe Interact.">
        <title>Genome sequence resources for the wheat stripe rust pathogen (Puccinia striiformis f. sp. tritici) and the barley stripe rust pathogen (Puccinia striiformis f. sp. hordei).</title>
        <authorList>
            <person name="Xia C."/>
            <person name="Wang M."/>
            <person name="Yin C."/>
            <person name="Cornejo O.E."/>
            <person name="Hulbert S.H."/>
            <person name="Chen X."/>
        </authorList>
    </citation>
    <scope>NUCLEOTIDE SEQUENCE [LARGE SCALE GENOMIC DNA]</scope>
    <source>
        <strain evidence="2">93-210</strain>
    </source>
</reference>
<evidence type="ECO:0000313" key="2">
    <source>
        <dbReference type="Proteomes" id="UP001060170"/>
    </source>
</evidence>
<organism evidence="1 2">
    <name type="scientific">Puccinia striiformis f. sp. tritici</name>
    <dbReference type="NCBI Taxonomy" id="168172"/>
    <lineage>
        <taxon>Eukaryota</taxon>
        <taxon>Fungi</taxon>
        <taxon>Dikarya</taxon>
        <taxon>Basidiomycota</taxon>
        <taxon>Pucciniomycotina</taxon>
        <taxon>Pucciniomycetes</taxon>
        <taxon>Pucciniales</taxon>
        <taxon>Pucciniaceae</taxon>
        <taxon>Puccinia</taxon>
    </lineage>
</organism>
<reference evidence="2" key="1">
    <citation type="journal article" date="2018" name="BMC Genomics">
        <title>Genomic insights into host adaptation between the wheat stripe rust pathogen (Puccinia striiformis f. sp. tritici) and the barley stripe rust pathogen (Puccinia striiformis f. sp. hordei).</title>
        <authorList>
            <person name="Xia C."/>
            <person name="Wang M."/>
            <person name="Yin C."/>
            <person name="Cornejo O.E."/>
            <person name="Hulbert S.H."/>
            <person name="Chen X."/>
        </authorList>
    </citation>
    <scope>NUCLEOTIDE SEQUENCE [LARGE SCALE GENOMIC DNA]</scope>
    <source>
        <strain evidence="2">93-210</strain>
    </source>
</reference>
<evidence type="ECO:0000313" key="1">
    <source>
        <dbReference type="EMBL" id="KAI7944477.1"/>
    </source>
</evidence>
<proteinExistence type="predicted"/>
<dbReference type="Proteomes" id="UP001060170">
    <property type="component" value="Chromosome 10"/>
</dbReference>